<dbReference type="Pfam" id="PF10613">
    <property type="entry name" value="Lig_chan-Glu_bd"/>
    <property type="match status" value="1"/>
</dbReference>
<protein>
    <recommendedName>
        <fullName evidence="14">Ionotropic glutamate receptor L-glutamate and glycine-binding domain-containing protein</fullName>
    </recommendedName>
</protein>
<keyword evidence="6 13" id="KW-1133">Transmembrane helix</keyword>
<keyword evidence="12" id="KW-0407">Ion channel</keyword>
<feature type="transmembrane region" description="Helical" evidence="13">
    <location>
        <begin position="451"/>
        <end position="478"/>
    </location>
</feature>
<dbReference type="InterPro" id="IPR001320">
    <property type="entry name" value="Iontro_rcpt_C"/>
</dbReference>
<dbReference type="SUPFAM" id="SSF53850">
    <property type="entry name" value="Periplasmic binding protein-like II"/>
    <property type="match status" value="1"/>
</dbReference>
<evidence type="ECO:0000256" key="10">
    <source>
        <dbReference type="ARBA" id="ARBA00023180"/>
    </source>
</evidence>
<dbReference type="GO" id="GO:0015276">
    <property type="term" value="F:ligand-gated monoatomic ion channel activity"/>
    <property type="evidence" value="ECO:0007669"/>
    <property type="project" value="InterPro"/>
</dbReference>
<dbReference type="AlphaFoldDB" id="A0AAW0TVE4"/>
<proteinExistence type="inferred from homology"/>
<dbReference type="GO" id="GO:0005886">
    <property type="term" value="C:plasma membrane"/>
    <property type="evidence" value="ECO:0007669"/>
    <property type="project" value="UniProtKB-SubCell"/>
</dbReference>
<dbReference type="Proteomes" id="UP001487740">
    <property type="component" value="Unassembled WGS sequence"/>
</dbReference>
<keyword evidence="9" id="KW-0675">Receptor</keyword>
<evidence type="ECO:0000256" key="13">
    <source>
        <dbReference type="SAM" id="Phobius"/>
    </source>
</evidence>
<gene>
    <name evidence="15" type="ORF">O3P69_013056</name>
</gene>
<reference evidence="15 16" key="1">
    <citation type="submission" date="2023-03" db="EMBL/GenBank/DDBJ databases">
        <title>High-quality genome of Scylla paramamosain provides insights in environmental adaptation.</title>
        <authorList>
            <person name="Zhang L."/>
        </authorList>
    </citation>
    <scope>NUCLEOTIDE SEQUENCE [LARGE SCALE GENOMIC DNA]</scope>
    <source>
        <strain evidence="15">LZ_2023a</strain>
        <tissue evidence="15">Muscle</tissue>
    </source>
</reference>
<dbReference type="Gene3D" id="3.40.190.10">
    <property type="entry name" value="Periplasmic binding protein-like II"/>
    <property type="match status" value="1"/>
</dbReference>
<dbReference type="PANTHER" id="PTHR42643">
    <property type="entry name" value="IONOTROPIC RECEPTOR 20A-RELATED"/>
    <property type="match status" value="1"/>
</dbReference>
<evidence type="ECO:0000256" key="11">
    <source>
        <dbReference type="ARBA" id="ARBA00023286"/>
    </source>
</evidence>
<accession>A0AAW0TVE4</accession>
<keyword evidence="11" id="KW-1071">Ligand-gated ion channel</keyword>
<evidence type="ECO:0000256" key="12">
    <source>
        <dbReference type="ARBA" id="ARBA00023303"/>
    </source>
</evidence>
<evidence type="ECO:0000256" key="1">
    <source>
        <dbReference type="ARBA" id="ARBA00004651"/>
    </source>
</evidence>
<comment type="similarity">
    <text evidence="2">Belongs to the glutamate-gated ion channel (TC 1.A.10.1) family.</text>
</comment>
<evidence type="ECO:0000259" key="14">
    <source>
        <dbReference type="SMART" id="SM00918"/>
    </source>
</evidence>
<dbReference type="InterPro" id="IPR019594">
    <property type="entry name" value="Glu/Gly-bd"/>
</dbReference>
<dbReference type="SMART" id="SM00918">
    <property type="entry name" value="Lig_chan-Glu_bd"/>
    <property type="match status" value="1"/>
</dbReference>
<dbReference type="Gene3D" id="1.10.287.70">
    <property type="match status" value="1"/>
</dbReference>
<dbReference type="InterPro" id="IPR052192">
    <property type="entry name" value="Insect_Ionotropic_Sensory_Rcpt"/>
</dbReference>
<sequence>MRIPIIMWVMWTAAGDKTGKIILQNTTVSHRNVSNLDLKHQGYSATSLRHPRGHIATPLGSEEQGEEWHGSLGRMLTHIAVREMSQCNLVMAYDSGYESQHVLQPLLALPNPRQVGCRGYLLLLSRPTPLLTLSEARPLLWDYRGRYLCVLPSRGDLEKLAGSLKGRKTEHLAGVIKGESVGAWQVYVNQLYRGDQLVGRVATWRGRRFISGGAIYRDRVADLKGTTLKVLCVLVSINLSSLQSPSSGHLASSTTGSLNGSVLFRYGTDIGVLDTIARVMNFTVRYEEPPQGERWGREEENGTWSGMMGRLARNEVDIGLVDLYVTHVRIGILDYTTPYDSELSCFMARTEPPLPRWQALAFPFQGTTWMAIAVGLVVAGPVLALLARGSALCGDEEASLQSLGVSWYYALGLHCCEAQGKEQERGGGRGELEKDKSDWSEKIPRMQSTRVFVATLWIYTIILTIVYSTNLTAFLLVAKPPATIETIKDLHASGLEVSGVGKFYGDALGSASDPYLKSLQQKFRAYVEAAEIFPRVLRGSAVMIQNSPFLEFVAATRFATRGQSRMRLMKVTG</sequence>
<evidence type="ECO:0000313" key="15">
    <source>
        <dbReference type="EMBL" id="KAK8390212.1"/>
    </source>
</evidence>
<feature type="domain" description="Ionotropic glutamate receptor L-glutamate and glycine-binding" evidence="14">
    <location>
        <begin position="250"/>
        <end position="313"/>
    </location>
</feature>
<dbReference type="EMBL" id="JARAKH010000026">
    <property type="protein sequence ID" value="KAK8390212.1"/>
    <property type="molecule type" value="Genomic_DNA"/>
</dbReference>
<evidence type="ECO:0000256" key="7">
    <source>
        <dbReference type="ARBA" id="ARBA00023065"/>
    </source>
</evidence>
<comment type="subcellular location">
    <subcellularLocation>
        <location evidence="1">Cell membrane</location>
        <topology evidence="1">Multi-pass membrane protein</topology>
    </subcellularLocation>
</comment>
<evidence type="ECO:0000256" key="8">
    <source>
        <dbReference type="ARBA" id="ARBA00023136"/>
    </source>
</evidence>
<keyword evidence="7" id="KW-0406">Ion transport</keyword>
<comment type="caution">
    <text evidence="15">The sequence shown here is derived from an EMBL/GenBank/DDBJ whole genome shotgun (WGS) entry which is preliminary data.</text>
</comment>
<keyword evidence="4" id="KW-1003">Cell membrane</keyword>
<dbReference type="GO" id="GO:0050906">
    <property type="term" value="P:detection of stimulus involved in sensory perception"/>
    <property type="evidence" value="ECO:0007669"/>
    <property type="project" value="UniProtKB-ARBA"/>
</dbReference>
<evidence type="ECO:0000256" key="5">
    <source>
        <dbReference type="ARBA" id="ARBA00022692"/>
    </source>
</evidence>
<evidence type="ECO:0000313" key="16">
    <source>
        <dbReference type="Proteomes" id="UP001487740"/>
    </source>
</evidence>
<keyword evidence="8 13" id="KW-0472">Membrane</keyword>
<keyword evidence="5 13" id="KW-0812">Transmembrane</keyword>
<keyword evidence="3" id="KW-0813">Transport</keyword>
<evidence type="ECO:0000256" key="2">
    <source>
        <dbReference type="ARBA" id="ARBA00008685"/>
    </source>
</evidence>
<evidence type="ECO:0000256" key="4">
    <source>
        <dbReference type="ARBA" id="ARBA00022475"/>
    </source>
</evidence>
<evidence type="ECO:0000256" key="3">
    <source>
        <dbReference type="ARBA" id="ARBA00022448"/>
    </source>
</evidence>
<keyword evidence="10" id="KW-0325">Glycoprotein</keyword>
<feature type="transmembrane region" description="Helical" evidence="13">
    <location>
        <begin position="368"/>
        <end position="387"/>
    </location>
</feature>
<organism evidence="15 16">
    <name type="scientific">Scylla paramamosain</name>
    <name type="common">Mud crab</name>
    <dbReference type="NCBI Taxonomy" id="85552"/>
    <lineage>
        <taxon>Eukaryota</taxon>
        <taxon>Metazoa</taxon>
        <taxon>Ecdysozoa</taxon>
        <taxon>Arthropoda</taxon>
        <taxon>Crustacea</taxon>
        <taxon>Multicrustacea</taxon>
        <taxon>Malacostraca</taxon>
        <taxon>Eumalacostraca</taxon>
        <taxon>Eucarida</taxon>
        <taxon>Decapoda</taxon>
        <taxon>Pleocyemata</taxon>
        <taxon>Brachyura</taxon>
        <taxon>Eubrachyura</taxon>
        <taxon>Portunoidea</taxon>
        <taxon>Portunidae</taxon>
        <taxon>Portuninae</taxon>
        <taxon>Scylla</taxon>
    </lineage>
</organism>
<dbReference type="PANTHER" id="PTHR42643:SF24">
    <property type="entry name" value="IONOTROPIC RECEPTOR 60A"/>
    <property type="match status" value="1"/>
</dbReference>
<evidence type="ECO:0000256" key="6">
    <source>
        <dbReference type="ARBA" id="ARBA00022989"/>
    </source>
</evidence>
<evidence type="ECO:0000256" key="9">
    <source>
        <dbReference type="ARBA" id="ARBA00023170"/>
    </source>
</evidence>
<name>A0AAW0TVE4_SCYPA</name>
<dbReference type="Pfam" id="PF00060">
    <property type="entry name" value="Lig_chan"/>
    <property type="match status" value="1"/>
</dbReference>
<keyword evidence="16" id="KW-1185">Reference proteome</keyword>